<reference evidence="1 2" key="1">
    <citation type="journal article" date="2011" name="J. Bacteriol.">
        <title>Complete genome sequence of Amycolicicoccus subflavus DQS3-9A1T, an actinomycete isolated from crude oil-polluted soil.</title>
        <authorList>
            <person name="Cai M."/>
            <person name="Chen W.M."/>
            <person name="Nie Y."/>
            <person name="Chi C.Q."/>
            <person name="Wang Y.N."/>
            <person name="Tang Y.Q."/>
            <person name="Li G.Y."/>
            <person name="Wu X.L."/>
        </authorList>
    </citation>
    <scope>NUCLEOTIDE SEQUENCE [LARGE SCALE GENOMIC DNA]</scope>
    <source>
        <strain evidence="2">DSM 45089 / DQS3-9A1</strain>
        <plasmid evidence="1 2">pAS9A-2</plasmid>
    </source>
</reference>
<accession>F6ESK6</accession>
<keyword evidence="2" id="KW-1185">Reference proteome</keyword>
<evidence type="ECO:0000313" key="1">
    <source>
        <dbReference type="EMBL" id="AEF43127.1"/>
    </source>
</evidence>
<protein>
    <submittedName>
        <fullName evidence="1">Uncharacterized protein</fullName>
    </submittedName>
</protein>
<gene>
    <name evidence="1" type="ordered locus">AS9A_P20083</name>
</gene>
<dbReference type="Proteomes" id="UP000009235">
    <property type="component" value="Plasmid pAS9A-2"/>
</dbReference>
<dbReference type="AlphaFoldDB" id="F6ESK6"/>
<geneLocation type="plasmid" evidence="1 2">
    <name>pAS9A-2</name>
</geneLocation>
<organism evidence="1 2">
    <name type="scientific">Hoyosella subflava (strain DSM 45089 / JCM 17490 / NBRC 109087 / DQS3-9A1)</name>
    <name type="common">Amycolicicoccus subflavus</name>
    <dbReference type="NCBI Taxonomy" id="443218"/>
    <lineage>
        <taxon>Bacteria</taxon>
        <taxon>Bacillati</taxon>
        <taxon>Actinomycetota</taxon>
        <taxon>Actinomycetes</taxon>
        <taxon>Mycobacteriales</taxon>
        <taxon>Hoyosellaceae</taxon>
        <taxon>Hoyosella</taxon>
    </lineage>
</organism>
<dbReference type="HOGENOM" id="CLU_1923172_0_0_11"/>
<name>F6ESK6_HOYSD</name>
<dbReference type="EMBL" id="CP002788">
    <property type="protein sequence ID" value="AEF43127.1"/>
    <property type="molecule type" value="Genomic_DNA"/>
</dbReference>
<dbReference type="RefSeq" id="WP_013798134.1">
    <property type="nucleotide sequence ID" value="NC_015561.1"/>
</dbReference>
<dbReference type="KEGG" id="asd:AS9A_P20083"/>
<evidence type="ECO:0000313" key="2">
    <source>
        <dbReference type="Proteomes" id="UP000009235"/>
    </source>
</evidence>
<sequence length="131" mass="14242">MAGTHTETVVVIDSGKVRIADVDMRSYSSLAGVGITSEQERVNAIARAISGHTWWAIHHATGPRGTVDAIAEIGTLTDRNHTAERFFTHHRMPMPALGLRGPVVLIRDGMTPEQAERITAQVREDLAQHAA</sequence>
<dbReference type="OrthoDB" id="9852929at2"/>
<keyword evidence="1" id="KW-0614">Plasmid</keyword>
<proteinExistence type="predicted"/>